<accession>G0P2N1</accession>
<organism evidence="2">
    <name type="scientific">Caenorhabditis brenneri</name>
    <name type="common">Nematode worm</name>
    <dbReference type="NCBI Taxonomy" id="135651"/>
    <lineage>
        <taxon>Eukaryota</taxon>
        <taxon>Metazoa</taxon>
        <taxon>Ecdysozoa</taxon>
        <taxon>Nematoda</taxon>
        <taxon>Chromadorea</taxon>
        <taxon>Rhabditida</taxon>
        <taxon>Rhabditina</taxon>
        <taxon>Rhabditomorpha</taxon>
        <taxon>Rhabditoidea</taxon>
        <taxon>Rhabditidae</taxon>
        <taxon>Peloderinae</taxon>
        <taxon>Caenorhabditis</taxon>
    </lineage>
</organism>
<keyword evidence="2" id="KW-1185">Reference proteome</keyword>
<gene>
    <name evidence="1" type="ORF">CAEBREN_02116</name>
</gene>
<evidence type="ECO:0000313" key="2">
    <source>
        <dbReference type="Proteomes" id="UP000008068"/>
    </source>
</evidence>
<dbReference type="InParanoid" id="G0P2N1"/>
<evidence type="ECO:0000313" key="1">
    <source>
        <dbReference type="EMBL" id="EGT43326.1"/>
    </source>
</evidence>
<dbReference type="AlphaFoldDB" id="G0P2N1"/>
<name>G0P2N1_CAEBE</name>
<protein>
    <submittedName>
        <fullName evidence="1">Uncharacterized protein</fullName>
    </submittedName>
</protein>
<dbReference type="Proteomes" id="UP000008068">
    <property type="component" value="Unassembled WGS sequence"/>
</dbReference>
<sequence>MSTSKVVRIEKETNAYVRLVFSPKVEKAIANGTMTEEDRRTATKLHYQLYQVVNLENNHIGKSKQPKVWFNKTIRDETVESLKDFINENK</sequence>
<dbReference type="HOGENOM" id="CLU_2442799_0_0_1"/>
<proteinExistence type="predicted"/>
<dbReference type="EMBL" id="GL380028">
    <property type="protein sequence ID" value="EGT43326.1"/>
    <property type="molecule type" value="Genomic_DNA"/>
</dbReference>
<reference evidence="2" key="1">
    <citation type="submission" date="2011-07" db="EMBL/GenBank/DDBJ databases">
        <authorList>
            <consortium name="Caenorhabditis brenneri Sequencing and Analysis Consortium"/>
            <person name="Wilson R.K."/>
        </authorList>
    </citation>
    <scope>NUCLEOTIDE SEQUENCE [LARGE SCALE GENOMIC DNA]</scope>
    <source>
        <strain evidence="2">PB2801</strain>
    </source>
</reference>